<name>A0A1G6S467_9PROT</name>
<feature type="compositionally biased region" description="Basic and acidic residues" evidence="1">
    <location>
        <begin position="257"/>
        <end position="272"/>
    </location>
</feature>
<accession>A0A1G6S467</accession>
<proteinExistence type="predicted"/>
<keyword evidence="2" id="KW-0812">Transmembrane</keyword>
<feature type="transmembrane region" description="Helical" evidence="2">
    <location>
        <begin position="93"/>
        <end position="111"/>
    </location>
</feature>
<reference evidence="3 4" key="1">
    <citation type="submission" date="2016-10" db="EMBL/GenBank/DDBJ databases">
        <authorList>
            <person name="de Groot N.N."/>
        </authorList>
    </citation>
    <scope>NUCLEOTIDE SEQUENCE [LARGE SCALE GENOMIC DNA]</scope>
    <source>
        <strain evidence="3 4">CPCC 100156</strain>
    </source>
</reference>
<keyword evidence="2" id="KW-0472">Membrane</keyword>
<feature type="region of interest" description="Disordered" evidence="1">
    <location>
        <begin position="227"/>
        <end position="277"/>
    </location>
</feature>
<evidence type="ECO:0000313" key="3">
    <source>
        <dbReference type="EMBL" id="SDD11649.1"/>
    </source>
</evidence>
<keyword evidence="4" id="KW-1185">Reference proteome</keyword>
<gene>
    <name evidence="3" type="ORF">SAMN04487779_1004269</name>
</gene>
<dbReference type="PROSITE" id="PS51257">
    <property type="entry name" value="PROKAR_LIPOPROTEIN"/>
    <property type="match status" value="1"/>
</dbReference>
<evidence type="ECO:0000313" key="4">
    <source>
        <dbReference type="Proteomes" id="UP000198925"/>
    </source>
</evidence>
<keyword evidence="2" id="KW-1133">Transmembrane helix</keyword>
<dbReference type="RefSeq" id="WP_090663237.1">
    <property type="nucleotide sequence ID" value="NZ_FMZX01000004.1"/>
</dbReference>
<dbReference type="Proteomes" id="UP000198925">
    <property type="component" value="Unassembled WGS sequence"/>
</dbReference>
<organism evidence="3 4">
    <name type="scientific">Belnapia rosea</name>
    <dbReference type="NCBI Taxonomy" id="938405"/>
    <lineage>
        <taxon>Bacteria</taxon>
        <taxon>Pseudomonadati</taxon>
        <taxon>Pseudomonadota</taxon>
        <taxon>Alphaproteobacteria</taxon>
        <taxon>Acetobacterales</taxon>
        <taxon>Roseomonadaceae</taxon>
        <taxon>Belnapia</taxon>
    </lineage>
</organism>
<sequence>MVGRDMHSNGGIAPHGRAARAVAMLAAASLTIGGCATGLSGPVVTADDPCSSYRQPIADVKRSGLQPDDVLLAVGVGTAAGVVTGLATGKPAAGLAAALVGVTATAGTRYLQRQQQAHQNRQQLAAAIYQDEVRDGSSFAPARAAVAQLRGCRRQQFDALLTDVRRKQATQGEARSRFDKLLAQRRRDDEIVSAALDTAGQRVGLYQEAVEKSQSEELYSAFARRSGPVPPVPAQNPAGVRNVAHSPRPASAPLRAVVDDVKQTEEKDRRGTDSTVDSLHVLLG</sequence>
<protein>
    <submittedName>
        <fullName evidence="3">Uncharacterized protein</fullName>
    </submittedName>
</protein>
<evidence type="ECO:0000256" key="1">
    <source>
        <dbReference type="SAM" id="MobiDB-lite"/>
    </source>
</evidence>
<evidence type="ECO:0000256" key="2">
    <source>
        <dbReference type="SAM" id="Phobius"/>
    </source>
</evidence>
<dbReference type="EMBL" id="FMZX01000004">
    <property type="protein sequence ID" value="SDD11649.1"/>
    <property type="molecule type" value="Genomic_DNA"/>
</dbReference>
<dbReference type="AlphaFoldDB" id="A0A1G6S467"/>